<accession>A0A099WAP5</accession>
<dbReference type="GeneID" id="58716791"/>
<sequence length="218" mass="24567">MPNNIYQNLLIAFQNADLEAIEALLIELNNSEKEKQILLEFADSTDRDVQSFVYSKLYDYDGNDVIQAAVKGLQNEDEIVRISAIEIIGKQQVFEQLPALINSLTDSDELVRCYAAETIAFLGTNLKDQLVMQAKAEQDEVARTGLYYALYSLGATEYLTALLELLDSESHVVVIRTVHHLMDIMNAANKDAILSTLHNLNKRELPVSIKEVLNEYLD</sequence>
<protein>
    <submittedName>
        <fullName evidence="1">Uncharacterized protein</fullName>
    </submittedName>
</protein>
<keyword evidence="2" id="KW-1185">Reference proteome</keyword>
<evidence type="ECO:0000313" key="1">
    <source>
        <dbReference type="EMBL" id="KGL42854.1"/>
    </source>
</evidence>
<dbReference type="Proteomes" id="UP000029844">
    <property type="component" value="Unassembled WGS sequence"/>
</dbReference>
<name>A0A099WAP5_9LIST</name>
<dbReference type="STRING" id="1552123.EP57_05190"/>
<dbReference type="EMBL" id="JNFA01000011">
    <property type="protein sequence ID" value="KGL42854.1"/>
    <property type="molecule type" value="Genomic_DNA"/>
</dbReference>
<dbReference type="AlphaFoldDB" id="A0A099WAP5"/>
<dbReference type="RefSeq" id="WP_052167570.1">
    <property type="nucleotide sequence ID" value="NZ_CBCSHQ010000001.1"/>
</dbReference>
<dbReference type="eggNOG" id="COG1413">
    <property type="taxonomic scope" value="Bacteria"/>
</dbReference>
<dbReference type="Pfam" id="PF13646">
    <property type="entry name" value="HEAT_2"/>
    <property type="match status" value="1"/>
</dbReference>
<proteinExistence type="predicted"/>
<organism evidence="1 2">
    <name type="scientific">Listeria booriae</name>
    <dbReference type="NCBI Taxonomy" id="1552123"/>
    <lineage>
        <taxon>Bacteria</taxon>
        <taxon>Bacillati</taxon>
        <taxon>Bacillota</taxon>
        <taxon>Bacilli</taxon>
        <taxon>Bacillales</taxon>
        <taxon>Listeriaceae</taxon>
        <taxon>Listeria</taxon>
    </lineage>
</organism>
<dbReference type="PROSITE" id="PS50077">
    <property type="entry name" value="HEAT_REPEAT"/>
    <property type="match status" value="1"/>
</dbReference>
<dbReference type="Gene3D" id="1.25.10.10">
    <property type="entry name" value="Leucine-rich Repeat Variant"/>
    <property type="match status" value="1"/>
</dbReference>
<dbReference type="InterPro" id="IPR021133">
    <property type="entry name" value="HEAT_type_2"/>
</dbReference>
<comment type="caution">
    <text evidence="1">The sequence shown here is derived from an EMBL/GenBank/DDBJ whole genome shotgun (WGS) entry which is preliminary data.</text>
</comment>
<reference evidence="1 2" key="1">
    <citation type="submission" date="2014-05" db="EMBL/GenBank/DDBJ databases">
        <title>Novel Listeriaceae from food processing environments.</title>
        <authorList>
            <person name="den Bakker H.C."/>
        </authorList>
    </citation>
    <scope>NUCLEOTIDE SEQUENCE [LARGE SCALE GENOMIC DNA]</scope>
    <source>
        <strain evidence="1 2">FSL A5-0281</strain>
    </source>
</reference>
<dbReference type="InterPro" id="IPR011989">
    <property type="entry name" value="ARM-like"/>
</dbReference>
<gene>
    <name evidence="1" type="ORF">EP57_05190</name>
</gene>
<dbReference type="SUPFAM" id="SSF48371">
    <property type="entry name" value="ARM repeat"/>
    <property type="match status" value="1"/>
</dbReference>
<dbReference type="OrthoDB" id="2360038at2"/>
<evidence type="ECO:0000313" key="2">
    <source>
        <dbReference type="Proteomes" id="UP000029844"/>
    </source>
</evidence>
<dbReference type="InterPro" id="IPR016024">
    <property type="entry name" value="ARM-type_fold"/>
</dbReference>